<dbReference type="InterPro" id="IPR016084">
    <property type="entry name" value="Haem_Oase-like_multi-hlx"/>
</dbReference>
<name>A0A918XE70_9ACTN</name>
<accession>A0A918XE70</accession>
<evidence type="ECO:0000313" key="2">
    <source>
        <dbReference type="Proteomes" id="UP000654947"/>
    </source>
</evidence>
<gene>
    <name evidence="1" type="ORF">GCM10007147_26900</name>
</gene>
<organism evidence="1 2">
    <name type="scientific">Nocardiopsis kunsanensis</name>
    <dbReference type="NCBI Taxonomy" id="141693"/>
    <lineage>
        <taxon>Bacteria</taxon>
        <taxon>Bacillati</taxon>
        <taxon>Actinomycetota</taxon>
        <taxon>Actinomycetes</taxon>
        <taxon>Streptosporangiales</taxon>
        <taxon>Nocardiopsidaceae</taxon>
        <taxon>Nocardiopsis</taxon>
    </lineage>
</organism>
<protein>
    <recommendedName>
        <fullName evidence="3">Iron-containing redox enzyme family protein</fullName>
    </recommendedName>
</protein>
<proteinExistence type="predicted"/>
<dbReference type="Proteomes" id="UP000654947">
    <property type="component" value="Unassembled WGS sequence"/>
</dbReference>
<dbReference type="Gene3D" id="1.20.910.10">
    <property type="entry name" value="Heme oxygenase-like"/>
    <property type="match status" value="1"/>
</dbReference>
<dbReference type="EMBL" id="BMXL01000013">
    <property type="protein sequence ID" value="GHD27665.1"/>
    <property type="molecule type" value="Genomic_DNA"/>
</dbReference>
<dbReference type="AlphaFoldDB" id="A0A918XE70"/>
<sequence>MIIDEPRIKPGVFLSCENSTVSFKNGPFEVSFEARDKVPGELPNPGTSSVNLRSWLYSVLGTDSPEAIAGFIQKLVAQGVIIESAPLDAFDSEYVGYRLVDYYRILINRLLVKNPLMHTLQNGAHKNVQIGVLLETYYMIRNADWTAPAVLGHWLPEQQRKLLHEFFEEESGHGELLADGFASVGLDPDAVRKGVPQPETLSYNLCFYTAANLSPAHFAASIIVPEVPQSPRASVHDNSESDILSLLTDIPDDLIRCARSHEEIDDDEDHGNLPVELLAMEGALSRDRIASLFEIVHQTTVSLDWLFRGVERHYSDWDQEVGVGWANEAMGWPT</sequence>
<evidence type="ECO:0000313" key="1">
    <source>
        <dbReference type="EMBL" id="GHD27665.1"/>
    </source>
</evidence>
<dbReference type="SUPFAM" id="SSF48613">
    <property type="entry name" value="Heme oxygenase-like"/>
    <property type="match status" value="1"/>
</dbReference>
<comment type="caution">
    <text evidence="1">The sequence shown here is derived from an EMBL/GenBank/DDBJ whole genome shotgun (WGS) entry which is preliminary data.</text>
</comment>
<dbReference type="RefSeq" id="WP_193518060.1">
    <property type="nucleotide sequence ID" value="NZ_BMXL01000013.1"/>
</dbReference>
<evidence type="ECO:0008006" key="3">
    <source>
        <dbReference type="Google" id="ProtNLM"/>
    </source>
</evidence>
<reference evidence="1 2" key="1">
    <citation type="journal article" date="2014" name="Int. J. Syst. Evol. Microbiol.">
        <title>Complete genome sequence of Corynebacterium casei LMG S-19264T (=DSM 44701T), isolated from a smear-ripened cheese.</title>
        <authorList>
            <consortium name="US DOE Joint Genome Institute (JGI-PGF)"/>
            <person name="Walter F."/>
            <person name="Albersmeier A."/>
            <person name="Kalinowski J."/>
            <person name="Ruckert C."/>
        </authorList>
    </citation>
    <scope>NUCLEOTIDE SEQUENCE [LARGE SCALE GENOMIC DNA]</scope>
    <source>
        <strain evidence="1 2">KCTC 19473</strain>
    </source>
</reference>
<keyword evidence="2" id="KW-1185">Reference proteome</keyword>